<dbReference type="GO" id="GO:0043169">
    <property type="term" value="F:cation binding"/>
    <property type="evidence" value="ECO:0007669"/>
    <property type="project" value="InterPro"/>
</dbReference>
<dbReference type="InterPro" id="IPR017853">
    <property type="entry name" value="GH"/>
</dbReference>
<dbReference type="InterPro" id="IPR006048">
    <property type="entry name" value="A-amylase/branching_C"/>
</dbReference>
<comment type="caution">
    <text evidence="2">The sequence shown here is derived from an EMBL/GenBank/DDBJ whole genome shotgun (WGS) entry which is preliminary data.</text>
</comment>
<dbReference type="GO" id="GO:0003844">
    <property type="term" value="F:1,4-alpha-glucan branching enzyme activity"/>
    <property type="evidence" value="ECO:0007669"/>
    <property type="project" value="TreeGrafter"/>
</dbReference>
<dbReference type="InterPro" id="IPR013780">
    <property type="entry name" value="Glyco_hydro_b"/>
</dbReference>
<dbReference type="SUPFAM" id="SSF51445">
    <property type="entry name" value="(Trans)glycosidases"/>
    <property type="match status" value="1"/>
</dbReference>
<feature type="non-terminal residue" evidence="2">
    <location>
        <position position="1"/>
    </location>
</feature>
<dbReference type="Gene3D" id="3.20.20.80">
    <property type="entry name" value="Glycosidases"/>
    <property type="match status" value="1"/>
</dbReference>
<gene>
    <name evidence="2" type="ORF">HaLaN_21988</name>
</gene>
<feature type="non-terminal residue" evidence="2">
    <location>
        <position position="186"/>
    </location>
</feature>
<proteinExistence type="predicted"/>
<evidence type="ECO:0000313" key="2">
    <source>
        <dbReference type="EMBL" id="GFH24234.1"/>
    </source>
</evidence>
<feature type="domain" description="Alpha-amylase/branching enzyme C-terminal all beta" evidence="1">
    <location>
        <begin position="109"/>
        <end position="177"/>
    </location>
</feature>
<accession>A0A699ZZJ3</accession>
<protein>
    <submittedName>
        <fullName evidence="2">Starch branching enzyme</fullName>
    </submittedName>
</protein>
<dbReference type="GO" id="GO:0005975">
    <property type="term" value="P:carbohydrate metabolic process"/>
    <property type="evidence" value="ECO:0007669"/>
    <property type="project" value="InterPro"/>
</dbReference>
<dbReference type="Proteomes" id="UP000485058">
    <property type="component" value="Unassembled WGS sequence"/>
</dbReference>
<evidence type="ECO:0000313" key="3">
    <source>
        <dbReference type="Proteomes" id="UP000485058"/>
    </source>
</evidence>
<organism evidence="2 3">
    <name type="scientific">Haematococcus lacustris</name>
    <name type="common">Green alga</name>
    <name type="synonym">Haematococcus pluvialis</name>
    <dbReference type="NCBI Taxonomy" id="44745"/>
    <lineage>
        <taxon>Eukaryota</taxon>
        <taxon>Viridiplantae</taxon>
        <taxon>Chlorophyta</taxon>
        <taxon>core chlorophytes</taxon>
        <taxon>Chlorophyceae</taxon>
        <taxon>CS clade</taxon>
        <taxon>Chlamydomonadales</taxon>
        <taxon>Haematococcaceae</taxon>
        <taxon>Haematococcus</taxon>
    </lineage>
</organism>
<dbReference type="EMBL" id="BLLF01002479">
    <property type="protein sequence ID" value="GFH24234.1"/>
    <property type="molecule type" value="Genomic_DNA"/>
</dbReference>
<evidence type="ECO:0000259" key="1">
    <source>
        <dbReference type="Pfam" id="PF02806"/>
    </source>
</evidence>
<dbReference type="SUPFAM" id="SSF51011">
    <property type="entry name" value="Glycosyl hydrolase domain"/>
    <property type="match status" value="1"/>
</dbReference>
<keyword evidence="3" id="KW-1185">Reference proteome</keyword>
<sequence>MDAAMYEGMSTLTPATPVIERGISLHKVIRAVTIVLGGEAWLCFMGNEFGHPEWIDFPREGNDWSHKYCRRQWSLATQDHLRYRQLGDFDRALMELDDKFDFLTSAHQWVTHMDEEEQVLVAERGPLLFVFNFSPFNTYEGYRVAAPAPGKWRVALDSDGFRYGGKGRVSWDADHFSAPEPRRYHD</sequence>
<name>A0A699ZZJ3_HAELA</name>
<dbReference type="PANTHER" id="PTHR43651:SF2">
    <property type="entry name" value="1,4-ALPHA-GLUCAN-BRANCHING ENZYME, CHLOROPLASTIC_AMYLOPLASTIC"/>
    <property type="match status" value="1"/>
</dbReference>
<reference evidence="2 3" key="1">
    <citation type="submission" date="2020-02" db="EMBL/GenBank/DDBJ databases">
        <title>Draft genome sequence of Haematococcus lacustris strain NIES-144.</title>
        <authorList>
            <person name="Morimoto D."/>
            <person name="Nakagawa S."/>
            <person name="Yoshida T."/>
            <person name="Sawayama S."/>
        </authorList>
    </citation>
    <scope>NUCLEOTIDE SEQUENCE [LARGE SCALE GENOMIC DNA]</scope>
    <source>
        <strain evidence="2 3">NIES-144</strain>
    </source>
</reference>
<dbReference type="Pfam" id="PF02806">
    <property type="entry name" value="Alpha-amylase_C"/>
    <property type="match status" value="1"/>
</dbReference>
<dbReference type="Gene3D" id="2.60.40.1180">
    <property type="entry name" value="Golgi alpha-mannosidase II"/>
    <property type="match status" value="1"/>
</dbReference>
<dbReference type="GO" id="GO:0005737">
    <property type="term" value="C:cytoplasm"/>
    <property type="evidence" value="ECO:0007669"/>
    <property type="project" value="TreeGrafter"/>
</dbReference>
<dbReference type="AlphaFoldDB" id="A0A699ZZJ3"/>
<dbReference type="PANTHER" id="PTHR43651">
    <property type="entry name" value="1,4-ALPHA-GLUCAN-BRANCHING ENZYME"/>
    <property type="match status" value="1"/>
</dbReference>